<evidence type="ECO:0000313" key="2">
    <source>
        <dbReference type="Proteomes" id="UP000267096"/>
    </source>
</evidence>
<dbReference type="EMBL" id="UYRR01011574">
    <property type="protein sequence ID" value="VDK25998.1"/>
    <property type="molecule type" value="Genomic_DNA"/>
</dbReference>
<dbReference type="Gene3D" id="3.20.20.80">
    <property type="entry name" value="Glycosidases"/>
    <property type="match status" value="1"/>
</dbReference>
<dbReference type="AlphaFoldDB" id="A0A0M3JEA3"/>
<name>A0A0M3JEA3_ANISI</name>
<sequence length="104" mass="11577">MGRISKNDLTLHLPGRGRAIGQCPHINGFVAVAQCVQLHRLQNMEVTRDEIAWLSSRTLCMLASTEKGRMYDVRSVYGLQQSIATRKALHEVTSKRSTVLTGLV</sequence>
<reference evidence="1 2" key="2">
    <citation type="submission" date="2018-11" db="EMBL/GenBank/DDBJ databases">
        <authorList>
            <consortium name="Pathogen Informatics"/>
        </authorList>
    </citation>
    <scope>NUCLEOTIDE SEQUENCE [LARGE SCALE GENOMIC DNA]</scope>
</reference>
<keyword evidence="2" id="KW-1185">Reference proteome</keyword>
<proteinExistence type="predicted"/>
<dbReference type="WBParaSite" id="ASIM_0000594701-mRNA-1">
    <property type="protein sequence ID" value="ASIM_0000594701-mRNA-1"/>
    <property type="gene ID" value="ASIM_0000594701"/>
</dbReference>
<reference evidence="3" key="1">
    <citation type="submission" date="2017-02" db="UniProtKB">
        <authorList>
            <consortium name="WormBaseParasite"/>
        </authorList>
    </citation>
    <scope>IDENTIFICATION</scope>
</reference>
<accession>A0A0M3JEA3</accession>
<evidence type="ECO:0000313" key="3">
    <source>
        <dbReference type="WBParaSite" id="ASIM_0000594701-mRNA-1"/>
    </source>
</evidence>
<protein>
    <submittedName>
        <fullName evidence="3">Transposase</fullName>
    </submittedName>
</protein>
<dbReference type="Proteomes" id="UP000267096">
    <property type="component" value="Unassembled WGS sequence"/>
</dbReference>
<gene>
    <name evidence="1" type="ORF">ASIM_LOCUS5740</name>
</gene>
<organism evidence="3">
    <name type="scientific">Anisakis simplex</name>
    <name type="common">Herring worm</name>
    <dbReference type="NCBI Taxonomy" id="6269"/>
    <lineage>
        <taxon>Eukaryota</taxon>
        <taxon>Metazoa</taxon>
        <taxon>Ecdysozoa</taxon>
        <taxon>Nematoda</taxon>
        <taxon>Chromadorea</taxon>
        <taxon>Rhabditida</taxon>
        <taxon>Spirurina</taxon>
        <taxon>Ascaridomorpha</taxon>
        <taxon>Ascaridoidea</taxon>
        <taxon>Anisakidae</taxon>
        <taxon>Anisakis</taxon>
        <taxon>Anisakis simplex complex</taxon>
    </lineage>
</organism>
<evidence type="ECO:0000313" key="1">
    <source>
        <dbReference type="EMBL" id="VDK25998.1"/>
    </source>
</evidence>
<dbReference type="OrthoDB" id="1334205at2759"/>